<reference evidence="3" key="1">
    <citation type="journal article" date="2014" name="Proc. Natl. Acad. Sci. U.S.A.">
        <title>Extensive sampling of basidiomycete genomes demonstrates inadequacy of the white-rot/brown-rot paradigm for wood decay fungi.</title>
        <authorList>
            <person name="Riley R."/>
            <person name="Salamov A.A."/>
            <person name="Brown D.W."/>
            <person name="Nagy L.G."/>
            <person name="Floudas D."/>
            <person name="Held B.W."/>
            <person name="Levasseur A."/>
            <person name="Lombard V."/>
            <person name="Morin E."/>
            <person name="Otillar R."/>
            <person name="Lindquist E.A."/>
            <person name="Sun H."/>
            <person name="LaButti K.M."/>
            <person name="Schmutz J."/>
            <person name="Jabbour D."/>
            <person name="Luo H."/>
            <person name="Baker S.E."/>
            <person name="Pisabarro A.G."/>
            <person name="Walton J.D."/>
            <person name="Blanchette R.A."/>
            <person name="Henrissat B."/>
            <person name="Martin F."/>
            <person name="Cullen D."/>
            <person name="Hibbett D.S."/>
            <person name="Grigoriev I.V."/>
        </authorList>
    </citation>
    <scope>NUCLEOTIDE SEQUENCE [LARGE SCALE GENOMIC DNA]</scope>
    <source>
        <strain evidence="3">MUCL 33604</strain>
    </source>
</reference>
<feature type="region of interest" description="Disordered" evidence="1">
    <location>
        <begin position="134"/>
        <end position="161"/>
    </location>
</feature>
<dbReference type="EMBL" id="KL197731">
    <property type="protein sequence ID" value="KDQ53950.1"/>
    <property type="molecule type" value="Genomic_DNA"/>
</dbReference>
<name>A0A067PJF3_9AGAM</name>
<evidence type="ECO:0000256" key="1">
    <source>
        <dbReference type="SAM" id="MobiDB-lite"/>
    </source>
</evidence>
<evidence type="ECO:0000313" key="3">
    <source>
        <dbReference type="Proteomes" id="UP000027265"/>
    </source>
</evidence>
<accession>A0A067PJF3</accession>
<dbReference type="HOGENOM" id="CLU_1384346_0_0_1"/>
<keyword evidence="3" id="KW-1185">Reference proteome</keyword>
<evidence type="ECO:0000313" key="2">
    <source>
        <dbReference type="EMBL" id="KDQ53950.1"/>
    </source>
</evidence>
<sequence>MILVVVFMGYMRTRHRKHFDKVTRDTQGKPSLDDMSPYPTAGEMEETPTGDRLPHGTSARNANPTTGRKSGSGVYTAIVDEHVPAVPSYRATWTGSLLPSGYPVVTGATRDVLESSGETAERDLMGEANVIRERISAKPSPPPSPLPEPPVAGESRETEAELRRQLVAMQAQIKRLIEMQGSRAQAEALGEEPPYDG</sequence>
<dbReference type="Proteomes" id="UP000027265">
    <property type="component" value="Unassembled WGS sequence"/>
</dbReference>
<feature type="compositionally biased region" description="Pro residues" evidence="1">
    <location>
        <begin position="139"/>
        <end position="150"/>
    </location>
</feature>
<gene>
    <name evidence="2" type="ORF">JAAARDRAFT_209712</name>
</gene>
<dbReference type="InParanoid" id="A0A067PJF3"/>
<dbReference type="AlphaFoldDB" id="A0A067PJF3"/>
<feature type="compositionally biased region" description="Polar residues" evidence="1">
    <location>
        <begin position="58"/>
        <end position="69"/>
    </location>
</feature>
<proteinExistence type="predicted"/>
<feature type="region of interest" description="Disordered" evidence="1">
    <location>
        <begin position="21"/>
        <end position="71"/>
    </location>
</feature>
<protein>
    <submittedName>
        <fullName evidence="2">Uncharacterized protein</fullName>
    </submittedName>
</protein>
<organism evidence="2 3">
    <name type="scientific">Jaapia argillacea MUCL 33604</name>
    <dbReference type="NCBI Taxonomy" id="933084"/>
    <lineage>
        <taxon>Eukaryota</taxon>
        <taxon>Fungi</taxon>
        <taxon>Dikarya</taxon>
        <taxon>Basidiomycota</taxon>
        <taxon>Agaricomycotina</taxon>
        <taxon>Agaricomycetes</taxon>
        <taxon>Agaricomycetidae</taxon>
        <taxon>Jaapiales</taxon>
        <taxon>Jaapiaceae</taxon>
        <taxon>Jaapia</taxon>
    </lineage>
</organism>